<comment type="cofactor">
    <cofactor evidence="1">
        <name>FAD</name>
        <dbReference type="ChEBI" id="CHEBI:57692"/>
    </cofactor>
</comment>
<reference evidence="7 8" key="1">
    <citation type="submission" date="2023-05" db="EMBL/GenBank/DDBJ databases">
        <title>Lithophilousrod everest ZFBP1038 complete genpme.</title>
        <authorList>
            <person name="Tian M."/>
        </authorList>
    </citation>
    <scope>NUCLEOTIDE SEQUENCE [LARGE SCALE GENOMIC DNA]</scope>
    <source>
        <strain evidence="7 8">ZFBP1038</strain>
    </source>
</reference>
<dbReference type="GO" id="GO:0016491">
    <property type="term" value="F:oxidoreductase activity"/>
    <property type="evidence" value="ECO:0007669"/>
    <property type="project" value="UniProtKB-KW"/>
</dbReference>
<dbReference type="Pfam" id="PF01266">
    <property type="entry name" value="DAO"/>
    <property type="match status" value="1"/>
</dbReference>
<dbReference type="Gene3D" id="3.30.9.10">
    <property type="entry name" value="D-Amino Acid Oxidase, subunit A, domain 2"/>
    <property type="match status" value="1"/>
</dbReference>
<evidence type="ECO:0000256" key="2">
    <source>
        <dbReference type="ARBA" id="ARBA00022630"/>
    </source>
</evidence>
<dbReference type="EMBL" id="CP090958">
    <property type="protein sequence ID" value="WGW13914.1"/>
    <property type="molecule type" value="Genomic_DNA"/>
</dbReference>
<keyword evidence="2" id="KW-0285">Flavoprotein</keyword>
<protein>
    <submittedName>
        <fullName evidence="7">L-2-hydroxyglutarate oxidase</fullName>
        <ecNumber evidence="7">1.1.3.-</ecNumber>
    </submittedName>
</protein>
<evidence type="ECO:0000256" key="1">
    <source>
        <dbReference type="ARBA" id="ARBA00001974"/>
    </source>
</evidence>
<evidence type="ECO:0000259" key="6">
    <source>
        <dbReference type="Pfam" id="PF01266"/>
    </source>
</evidence>
<keyword evidence="3" id="KW-0274">FAD</keyword>
<keyword evidence="8" id="KW-1185">Reference proteome</keyword>
<evidence type="ECO:0000313" key="7">
    <source>
        <dbReference type="EMBL" id="WGW13914.1"/>
    </source>
</evidence>
<accession>A0ABY8R0B6</accession>
<dbReference type="PANTHER" id="PTHR43104">
    <property type="entry name" value="L-2-HYDROXYGLUTARATE DEHYDROGENASE, MITOCHONDRIAL"/>
    <property type="match status" value="1"/>
</dbReference>
<dbReference type="InterPro" id="IPR006076">
    <property type="entry name" value="FAD-dep_OxRdtase"/>
</dbReference>
<dbReference type="Gene3D" id="3.50.50.60">
    <property type="entry name" value="FAD/NAD(P)-binding domain"/>
    <property type="match status" value="1"/>
</dbReference>
<feature type="domain" description="FAD dependent oxidoreductase" evidence="6">
    <location>
        <begin position="5"/>
        <end position="391"/>
    </location>
</feature>
<gene>
    <name evidence="7" type="primary">lhgO</name>
    <name evidence="7" type="ORF">LWF01_09305</name>
</gene>
<dbReference type="InterPro" id="IPR036188">
    <property type="entry name" value="FAD/NAD-bd_sf"/>
</dbReference>
<evidence type="ECO:0000313" key="8">
    <source>
        <dbReference type="Proteomes" id="UP001209083"/>
    </source>
</evidence>
<evidence type="ECO:0000256" key="4">
    <source>
        <dbReference type="ARBA" id="ARBA00023002"/>
    </source>
</evidence>
<proteinExistence type="inferred from homology"/>
<dbReference type="RefSeq" id="WP_349640737.1">
    <property type="nucleotide sequence ID" value="NZ_CP090958.1"/>
</dbReference>
<name>A0ABY8R0B6_9MICO</name>
<keyword evidence="4 7" id="KW-0560">Oxidoreductase</keyword>
<comment type="similarity">
    <text evidence="5">Belongs to the L2HGDH family.</text>
</comment>
<dbReference type="EC" id="1.1.3.-" evidence="7"/>
<evidence type="ECO:0000256" key="3">
    <source>
        <dbReference type="ARBA" id="ARBA00022827"/>
    </source>
</evidence>
<evidence type="ECO:0000256" key="5">
    <source>
        <dbReference type="ARBA" id="ARBA00037941"/>
    </source>
</evidence>
<dbReference type="PANTHER" id="PTHR43104:SF2">
    <property type="entry name" value="L-2-HYDROXYGLUTARATE DEHYDROGENASE, MITOCHONDRIAL"/>
    <property type="match status" value="1"/>
</dbReference>
<dbReference type="SUPFAM" id="SSF51905">
    <property type="entry name" value="FAD/NAD(P)-binding domain"/>
    <property type="match status" value="1"/>
</dbReference>
<organism evidence="7 8">
    <name type="scientific">Saxibacter everestensis</name>
    <dbReference type="NCBI Taxonomy" id="2909229"/>
    <lineage>
        <taxon>Bacteria</taxon>
        <taxon>Bacillati</taxon>
        <taxon>Actinomycetota</taxon>
        <taxon>Actinomycetes</taxon>
        <taxon>Micrococcales</taxon>
        <taxon>Brevibacteriaceae</taxon>
        <taxon>Saxibacter</taxon>
    </lineage>
</organism>
<dbReference type="NCBIfam" id="NF008726">
    <property type="entry name" value="PRK11728.1"/>
    <property type="match status" value="1"/>
</dbReference>
<dbReference type="Proteomes" id="UP001209083">
    <property type="component" value="Chromosome"/>
</dbReference>
<sequence length="399" mass="43281">MLSADFCVIGAGIVGLATARALQERHPGASVTVLEKEPVIAKHQTGHNSGVIHSGIYYEPGSLKARLCREGERLTKQLCRDHGIEYRECGKLLVATSDVELSRLVSLAERAAIHGIPVESVSADRLNELEPNIRGLGALRVPSTGIVDFSKVSEQLARNIAEAGGAVVLGERVVDIVEYPDHVAVQMDAEDYRFGALVACGGLQADRLAECAGLTPDLQIVPFRGEYFQLHDDLSDYVRHLIYPVPDPALPFLGVHLSPTIDDVITVGPSAVLGLAREGYPKFSVRPEDVARYLRFPGLWKLAGKHLGTGFREMRNSLFSASYLRECRKYAPGLELDDLIPKEAGIRAQAVRTDGTLLHDFELAETPRMMHVLNAPSPAATAALPIGRYIAGRVGGRQS</sequence>